<dbReference type="SUPFAM" id="SSF57889">
    <property type="entry name" value="Cysteine-rich domain"/>
    <property type="match status" value="1"/>
</dbReference>
<dbReference type="InterPro" id="IPR057028">
    <property type="entry name" value="RHG29_45_N"/>
</dbReference>
<feature type="domain" description="Rho-GAP" evidence="9">
    <location>
        <begin position="645"/>
        <end position="854"/>
    </location>
</feature>
<dbReference type="PROSITE" id="PS50081">
    <property type="entry name" value="ZF_DAG_PE_2"/>
    <property type="match status" value="1"/>
</dbReference>
<dbReference type="AlphaFoldDB" id="A0A0K0FDG1"/>
<evidence type="ECO:0000256" key="6">
    <source>
        <dbReference type="PROSITE-ProRule" id="PRU01077"/>
    </source>
</evidence>
<keyword evidence="11" id="KW-1185">Reference proteome</keyword>
<dbReference type="PANTHER" id="PTHR15228:SF25">
    <property type="entry name" value="F-BAR DOMAIN-CONTAINING PROTEIN"/>
    <property type="match status" value="1"/>
</dbReference>
<dbReference type="InterPro" id="IPR000198">
    <property type="entry name" value="RhoGAP_dom"/>
</dbReference>
<evidence type="ECO:0000256" key="1">
    <source>
        <dbReference type="ARBA" id="ARBA00022468"/>
    </source>
</evidence>
<name>A0A0K0FDG1_STRVS</name>
<evidence type="ECO:0000256" key="7">
    <source>
        <dbReference type="SAM" id="Coils"/>
    </source>
</evidence>
<dbReference type="InterPro" id="IPR031160">
    <property type="entry name" value="F_BAR_dom"/>
</dbReference>
<dbReference type="PANTHER" id="PTHR15228">
    <property type="entry name" value="SPERMATHECAL PHYSIOLOGY VARIANT"/>
    <property type="match status" value="1"/>
</dbReference>
<evidence type="ECO:0000256" key="2">
    <source>
        <dbReference type="ARBA" id="ARBA00022723"/>
    </source>
</evidence>
<dbReference type="PROSITE" id="PS51741">
    <property type="entry name" value="F_BAR"/>
    <property type="match status" value="1"/>
</dbReference>
<reference evidence="12" key="2">
    <citation type="submission" date="2015-08" db="UniProtKB">
        <authorList>
            <consortium name="WormBaseParasite"/>
        </authorList>
    </citation>
    <scope>IDENTIFICATION</scope>
</reference>
<reference evidence="11" key="1">
    <citation type="submission" date="2014-07" db="EMBL/GenBank/DDBJ databases">
        <authorList>
            <person name="Martin A.A"/>
            <person name="De Silva N."/>
        </authorList>
    </citation>
    <scope>NUCLEOTIDE SEQUENCE</scope>
</reference>
<evidence type="ECO:0000256" key="5">
    <source>
        <dbReference type="ARBA" id="ARBA00023054"/>
    </source>
</evidence>
<keyword evidence="5 6" id="KW-0175">Coiled coil</keyword>
<dbReference type="InterPro" id="IPR013083">
    <property type="entry name" value="Znf_RING/FYVE/PHD"/>
</dbReference>
<keyword evidence="3" id="KW-0863">Zinc-finger</keyword>
<dbReference type="InterPro" id="IPR046349">
    <property type="entry name" value="C1-like_sf"/>
</dbReference>
<dbReference type="InterPro" id="IPR054713">
    <property type="entry name" value="GMIP/FCHO2-like_FCH"/>
</dbReference>
<dbReference type="Pfam" id="PF24235">
    <property type="entry name" value="RHG29_45_N"/>
    <property type="match status" value="1"/>
</dbReference>
<accession>A0A0K0FDG1</accession>
<evidence type="ECO:0000256" key="4">
    <source>
        <dbReference type="ARBA" id="ARBA00022833"/>
    </source>
</evidence>
<dbReference type="SUPFAM" id="SSF103657">
    <property type="entry name" value="BAR/IMD domain-like"/>
    <property type="match status" value="1"/>
</dbReference>
<protein>
    <submittedName>
        <fullName evidence="12">Rho-GAP domain-containing protein</fullName>
    </submittedName>
</protein>
<dbReference type="InterPro" id="IPR027267">
    <property type="entry name" value="AH/BAR_dom_sf"/>
</dbReference>
<evidence type="ECO:0000259" key="8">
    <source>
        <dbReference type="PROSITE" id="PS50081"/>
    </source>
</evidence>
<dbReference type="GO" id="GO:0008270">
    <property type="term" value="F:zinc ion binding"/>
    <property type="evidence" value="ECO:0007669"/>
    <property type="project" value="UniProtKB-KW"/>
</dbReference>
<dbReference type="SMART" id="SM00109">
    <property type="entry name" value="C1"/>
    <property type="match status" value="1"/>
</dbReference>
<evidence type="ECO:0000313" key="11">
    <source>
        <dbReference type="Proteomes" id="UP000035680"/>
    </source>
</evidence>
<dbReference type="SUPFAM" id="SSF48350">
    <property type="entry name" value="GTPase activation domain, GAP"/>
    <property type="match status" value="1"/>
</dbReference>
<dbReference type="GO" id="GO:0005096">
    <property type="term" value="F:GTPase activator activity"/>
    <property type="evidence" value="ECO:0007669"/>
    <property type="project" value="UniProtKB-KW"/>
</dbReference>
<dbReference type="GO" id="GO:0007165">
    <property type="term" value="P:signal transduction"/>
    <property type="evidence" value="ECO:0007669"/>
    <property type="project" value="InterPro"/>
</dbReference>
<dbReference type="Pfam" id="PF22699">
    <property type="entry name" value="GMIP-like_FCH"/>
    <property type="match status" value="1"/>
</dbReference>
<dbReference type="Gene3D" id="1.20.1270.60">
    <property type="entry name" value="Arfaptin homology (AH) domain/BAR domain"/>
    <property type="match status" value="1"/>
</dbReference>
<feature type="coiled-coil region" evidence="7">
    <location>
        <begin position="287"/>
        <end position="328"/>
    </location>
</feature>
<dbReference type="WBParaSite" id="SVE_0688700.1">
    <property type="protein sequence ID" value="SVE_0688700.1"/>
    <property type="gene ID" value="SVE_0688700"/>
</dbReference>
<dbReference type="SMART" id="SM00324">
    <property type="entry name" value="RhoGAP"/>
    <property type="match status" value="1"/>
</dbReference>
<feature type="domain" description="F-BAR" evidence="10">
    <location>
        <begin position="196"/>
        <end position="467"/>
    </location>
</feature>
<evidence type="ECO:0000259" key="9">
    <source>
        <dbReference type="PROSITE" id="PS50238"/>
    </source>
</evidence>
<evidence type="ECO:0000256" key="3">
    <source>
        <dbReference type="ARBA" id="ARBA00022771"/>
    </source>
</evidence>
<dbReference type="InterPro" id="IPR051025">
    <property type="entry name" value="RhoGAP"/>
</dbReference>
<dbReference type="Proteomes" id="UP000035680">
    <property type="component" value="Unassembled WGS sequence"/>
</dbReference>
<keyword evidence="1" id="KW-0343">GTPase activation</keyword>
<dbReference type="STRING" id="75913.A0A0K0FDG1"/>
<evidence type="ECO:0000259" key="10">
    <source>
        <dbReference type="PROSITE" id="PS51741"/>
    </source>
</evidence>
<dbReference type="Gene3D" id="1.10.555.10">
    <property type="entry name" value="Rho GTPase activation protein"/>
    <property type="match status" value="1"/>
</dbReference>
<proteinExistence type="predicted"/>
<dbReference type="InterPro" id="IPR008936">
    <property type="entry name" value="Rho_GTPase_activation_prot"/>
</dbReference>
<evidence type="ECO:0000313" key="12">
    <source>
        <dbReference type="WBParaSite" id="SVE_0688700.1"/>
    </source>
</evidence>
<dbReference type="GO" id="GO:0051056">
    <property type="term" value="P:regulation of small GTPase mediated signal transduction"/>
    <property type="evidence" value="ECO:0007669"/>
    <property type="project" value="UniProtKB-ARBA"/>
</dbReference>
<dbReference type="Pfam" id="PF00620">
    <property type="entry name" value="RhoGAP"/>
    <property type="match status" value="1"/>
</dbReference>
<dbReference type="PROSITE" id="PS50238">
    <property type="entry name" value="RHOGAP"/>
    <property type="match status" value="1"/>
</dbReference>
<keyword evidence="4" id="KW-0862">Zinc</keyword>
<dbReference type="InterPro" id="IPR002219">
    <property type="entry name" value="PKC_DAG/PE"/>
</dbReference>
<organism evidence="11 12">
    <name type="scientific">Strongyloides venezuelensis</name>
    <name type="common">Threadworm</name>
    <dbReference type="NCBI Taxonomy" id="75913"/>
    <lineage>
        <taxon>Eukaryota</taxon>
        <taxon>Metazoa</taxon>
        <taxon>Ecdysozoa</taxon>
        <taxon>Nematoda</taxon>
        <taxon>Chromadorea</taxon>
        <taxon>Rhabditida</taxon>
        <taxon>Tylenchina</taxon>
        <taxon>Panagrolaimomorpha</taxon>
        <taxon>Strongyloidoidea</taxon>
        <taxon>Strongyloididae</taxon>
        <taxon>Strongyloides</taxon>
    </lineage>
</organism>
<dbReference type="CDD" id="cd20816">
    <property type="entry name" value="C1_GMIP-like"/>
    <property type="match status" value="1"/>
</dbReference>
<dbReference type="Gene3D" id="3.30.40.10">
    <property type="entry name" value="Zinc/RING finger domain, C3HC4 (zinc finger)"/>
    <property type="match status" value="1"/>
</dbReference>
<dbReference type="CDD" id="cd00159">
    <property type="entry name" value="RhoGAP"/>
    <property type="match status" value="1"/>
</dbReference>
<keyword evidence="2" id="KW-0479">Metal-binding</keyword>
<sequence>MASSWSSSDNVNDITIDENSLSEDLLRDIELFSEHINRLRISLDSSSYVPDGESKCVQVHAALSMVSQSVRDLLVRYPLFKTSHVLIPTSQLIHSIKEINFADAVIDTSKTLACIDKLEGAVGNTLKQSLDVSISMLNITNSNKKEAGRTNRLAGKYSTPAMSSQTPKPSSKIPLVRRHSSFKHKYSYDNNCQLIPGDKLDEFLADQEDGISVAFECTKNQSKHFKEIITYIKKRIDLEQEHASKIMALTKETRTIFKNEKHLPLLEHYMECFDCDLNFCENVYKVYDSINDKVKEFEKKREEQENFKRSLKNEFSKDIKKLKESENELIKARNVLISKEDGYIKAKNSAMRSEKNVNSFTYSIDPKKSLKEMDKRKRNEDTALAKVDEAKNYVKQVENEMCRKIQGVERAKKATISQLRELIYHCDQSTKACSIYYFQALSELWDSLPSTYQELSNAIRNYTPGTEYMSFLQNLPKRPLSSSSGLRKNLAKCESDEYLLKNSSKNKALFGGDGLFGENEISAAVARRRNALNLEDSHAIPLAHSTRRQKKSMSRLFDNNVDDPSDAAKSHKLQRVRQPTKCSYCENISLLSTYQCTICDTFYHKTCLSRLTLFCNGNLLRMIPGTINNNQSTTSGGRRMSIFGIPLESSLSLEECKIPFILERCIYEIEVRGMRCKGIYRTCGVKSKIEQICEDFEKIESDKDIKLSDIHPMNVASVIKLYLRKLPEPVMTFSLQKEWISVANAINPSNPDITKLIECTKRLPASYYTTLKYLIIHLNRVTWYESENLMNAFNLANVIAPSLMWTKIPSPTIRKKSSSSKDKKIFQDHATLYSDAHNQTKVFEYLIRYAYEVFGVNIINDKRQFFNKFPSNRLDDWDEPLSKEVCEEIDDIDEKDAFGSDGNLEYTSASNILSKSSNNILSAPEFVKQSLSQGEIFYNDDGSSSNSKMPSEKVDRYLSQNLTNMMSCNDKEEKRFQNYSYTKPVLVVPQSEGKLYYTQLNKVSGDILQLSPTTSSVSEIRSRDVTIDLHKNLSYLNYAENSSKNVPLSGELRSSFKATCSSSNVQSKKT</sequence>
<feature type="domain" description="Phorbol-ester/DAG-type" evidence="8">
    <location>
        <begin position="570"/>
        <end position="615"/>
    </location>
</feature>